<dbReference type="PATRIC" id="fig|1073571.4.peg.3425"/>
<protein>
    <recommendedName>
        <fullName evidence="1">DUF427 domain-containing protein</fullName>
    </recommendedName>
</protein>
<dbReference type="InterPro" id="IPR007361">
    <property type="entry name" value="DUF427"/>
</dbReference>
<dbReference type="PANTHER" id="PTHR34310">
    <property type="entry name" value="DUF427 DOMAIN PROTEIN (AFU_ORTHOLOGUE AFUA_3G02220)"/>
    <property type="match status" value="1"/>
</dbReference>
<dbReference type="KEGG" id="pri:PRIO_3207"/>
<dbReference type="RefSeq" id="WP_197545424.1">
    <property type="nucleotide sequence ID" value="NZ_LN831776.1"/>
</dbReference>
<dbReference type="EMBL" id="LN831776">
    <property type="protein sequence ID" value="CQR55610.1"/>
    <property type="molecule type" value="Genomic_DNA"/>
</dbReference>
<reference evidence="3" key="1">
    <citation type="submission" date="2015-03" db="EMBL/GenBank/DDBJ databases">
        <authorList>
            <person name="Wibberg D."/>
        </authorList>
    </citation>
    <scope>NUCLEOTIDE SEQUENCE [LARGE SCALE GENOMIC DNA]</scope>
</reference>
<dbReference type="Proteomes" id="UP000033163">
    <property type="component" value="Chromosome I"/>
</dbReference>
<evidence type="ECO:0000313" key="2">
    <source>
        <dbReference type="EMBL" id="CQR55610.1"/>
    </source>
</evidence>
<proteinExistence type="predicted"/>
<organism evidence="2 3">
    <name type="scientific">Paenibacillus riograndensis SBR5</name>
    <dbReference type="NCBI Taxonomy" id="1073571"/>
    <lineage>
        <taxon>Bacteria</taxon>
        <taxon>Bacillati</taxon>
        <taxon>Bacillota</taxon>
        <taxon>Bacilli</taxon>
        <taxon>Bacillales</taxon>
        <taxon>Paenibacillaceae</taxon>
        <taxon>Paenibacillus</taxon>
        <taxon>Paenibacillus sonchi group</taxon>
    </lineage>
</organism>
<feature type="domain" description="DUF427" evidence="1">
    <location>
        <begin position="153"/>
        <end position="245"/>
    </location>
</feature>
<accession>A0A0E4HA40</accession>
<dbReference type="Pfam" id="PF04248">
    <property type="entry name" value="NTP_transf_9"/>
    <property type="match status" value="2"/>
</dbReference>
<sequence length="276" mass="31762">MAHLDPQWSLRDPNREGWQIRAEISPKWIRVKFGGDYIADSKEVMVVTETGRLPVYYFPLKDVNAALFQPSEKLATHPQKGIQTFWDITSGGRTARNAVWTYSGPQPEAHFLHGYVSFSWSKMDGWFEEEEEVFVHARDPYTRVDAIPASRHVQLEVNGIIVADSRRPVILYETGLTPRYYLPAEDVRLDLLQENPNSTRCPYKGIATYWTAAVNGREYEDLVWSYKEPLPEVHEIAGLLCFYHEAADALYVDGIKWSLNSEERLPYRGSEAIYIS</sequence>
<dbReference type="InterPro" id="IPR038694">
    <property type="entry name" value="DUF427_sf"/>
</dbReference>
<evidence type="ECO:0000259" key="1">
    <source>
        <dbReference type="Pfam" id="PF04248"/>
    </source>
</evidence>
<dbReference type="Gene3D" id="2.170.150.40">
    <property type="entry name" value="Domain of unknown function (DUF427)"/>
    <property type="match status" value="2"/>
</dbReference>
<dbReference type="HOGENOM" id="CLU_059611_0_0_9"/>
<name>A0A0E4HA40_9BACL</name>
<dbReference type="AlphaFoldDB" id="A0A0E4HA40"/>
<dbReference type="PANTHER" id="PTHR34310:SF9">
    <property type="entry name" value="BLR5716 PROTEIN"/>
    <property type="match status" value="1"/>
</dbReference>
<gene>
    <name evidence="2" type="ORF">PRIO_3207</name>
</gene>
<feature type="domain" description="DUF427" evidence="1">
    <location>
        <begin position="29"/>
        <end position="120"/>
    </location>
</feature>
<evidence type="ECO:0000313" key="3">
    <source>
        <dbReference type="Proteomes" id="UP000033163"/>
    </source>
</evidence>